<organism evidence="1">
    <name type="scientific">marine sediment metagenome</name>
    <dbReference type="NCBI Taxonomy" id="412755"/>
    <lineage>
        <taxon>unclassified sequences</taxon>
        <taxon>metagenomes</taxon>
        <taxon>ecological metagenomes</taxon>
    </lineage>
</organism>
<dbReference type="AlphaFoldDB" id="A0A1B6NU08"/>
<evidence type="ECO:0000313" key="1">
    <source>
        <dbReference type="EMBL" id="KTF06843.1"/>
    </source>
</evidence>
<proteinExistence type="predicted"/>
<accession>A0A1B6NU08</accession>
<protein>
    <submittedName>
        <fullName evidence="1">Uncharacterized protein</fullName>
    </submittedName>
</protein>
<dbReference type="EMBL" id="AYSL01000903">
    <property type="protein sequence ID" value="KTF06843.1"/>
    <property type="molecule type" value="Genomic_DNA"/>
</dbReference>
<comment type="caution">
    <text evidence="1">The sequence shown here is derived from an EMBL/GenBank/DDBJ whole genome shotgun (WGS) entry which is preliminary data.</text>
</comment>
<sequence>MCASRSQLTPVACLLTSLAPATKSERIAAARSTNTGISRSTPI</sequence>
<name>A0A1B6NU08_9ZZZZ</name>
<reference evidence="1" key="1">
    <citation type="submission" date="2013-11" db="EMBL/GenBank/DDBJ databases">
        <title>Microbial diversity, functional groups and degradation webs in Northern and Southern Mediterranean and Red Sea marine crude oil polluted sites.</title>
        <authorList>
            <person name="Daffonchio D."/>
            <person name="Mapelli F."/>
            <person name="Ferrer M."/>
            <person name="Richter M."/>
            <person name="Cherif A."/>
            <person name="Malkawi H.I."/>
            <person name="Yakimov M.M."/>
            <person name="Abdel-Fattah Y.R."/>
            <person name="Blaghen M."/>
            <person name="Golyshin P.N."/>
            <person name="Kalogerakis N."/>
            <person name="Boon N."/>
            <person name="Magagnini M."/>
            <person name="Fava F."/>
        </authorList>
    </citation>
    <scope>NUCLEOTIDE SEQUENCE</scope>
</reference>
<gene>
    <name evidence="1" type="ORF">MGSAQ_001662</name>
</gene>